<gene>
    <name evidence="1" type="ORF">GQ55_1G090900</name>
</gene>
<keyword evidence="2" id="KW-1185">Reference proteome</keyword>
<proteinExistence type="predicted"/>
<dbReference type="Proteomes" id="UP000244336">
    <property type="component" value="Chromosome 1"/>
</dbReference>
<protein>
    <submittedName>
        <fullName evidence="1">Uncharacterized protein</fullName>
    </submittedName>
</protein>
<reference evidence="1 2" key="1">
    <citation type="submission" date="2018-04" db="EMBL/GenBank/DDBJ databases">
        <title>WGS assembly of Panicum hallii var. hallii HAL2.</title>
        <authorList>
            <person name="Lovell J."/>
            <person name="Jenkins J."/>
            <person name="Lowry D."/>
            <person name="Mamidi S."/>
            <person name="Sreedasyam A."/>
            <person name="Weng X."/>
            <person name="Barry K."/>
            <person name="Bonette J."/>
            <person name="Campitelli B."/>
            <person name="Daum C."/>
            <person name="Gordon S."/>
            <person name="Gould B."/>
            <person name="Lipzen A."/>
            <person name="MacQueen A."/>
            <person name="Palacio-Mejia J."/>
            <person name="Plott C."/>
            <person name="Shakirov E."/>
            <person name="Shu S."/>
            <person name="Yoshinaga Y."/>
            <person name="Zane M."/>
            <person name="Rokhsar D."/>
            <person name="Grimwood J."/>
            <person name="Schmutz J."/>
            <person name="Juenger T."/>
        </authorList>
    </citation>
    <scope>NUCLEOTIDE SEQUENCE [LARGE SCALE GENOMIC DNA]</scope>
    <source>
        <strain evidence="2">cv. HAL2</strain>
    </source>
</reference>
<evidence type="ECO:0000313" key="2">
    <source>
        <dbReference type="Proteomes" id="UP000244336"/>
    </source>
</evidence>
<name>A0A2T7F3U2_9POAL</name>
<dbReference type="AlphaFoldDB" id="A0A2T7F3U2"/>
<evidence type="ECO:0000313" key="1">
    <source>
        <dbReference type="EMBL" id="PUZ74755.1"/>
    </source>
</evidence>
<dbReference type="Gramene" id="PUZ74755">
    <property type="protein sequence ID" value="PUZ74755"/>
    <property type="gene ID" value="GQ55_1G090900"/>
</dbReference>
<accession>A0A2T7F3U2</accession>
<dbReference type="EMBL" id="CM009749">
    <property type="protein sequence ID" value="PUZ74755.1"/>
    <property type="molecule type" value="Genomic_DNA"/>
</dbReference>
<organism evidence="1 2">
    <name type="scientific">Panicum hallii var. hallii</name>
    <dbReference type="NCBI Taxonomy" id="1504633"/>
    <lineage>
        <taxon>Eukaryota</taxon>
        <taxon>Viridiplantae</taxon>
        <taxon>Streptophyta</taxon>
        <taxon>Embryophyta</taxon>
        <taxon>Tracheophyta</taxon>
        <taxon>Spermatophyta</taxon>
        <taxon>Magnoliopsida</taxon>
        <taxon>Liliopsida</taxon>
        <taxon>Poales</taxon>
        <taxon>Poaceae</taxon>
        <taxon>PACMAD clade</taxon>
        <taxon>Panicoideae</taxon>
        <taxon>Panicodae</taxon>
        <taxon>Paniceae</taxon>
        <taxon>Panicinae</taxon>
        <taxon>Panicum</taxon>
        <taxon>Panicum sect. Panicum</taxon>
    </lineage>
</organism>
<sequence length="160" mass="18105">MAAFFFVLPDLRSSLLPRRLSRACRQRLMTCLPAPPLSTDERVSFLVNCYALGMSRQPPISGSLESFGFDGAGSVIYTHLVVGKEGSNKNPSYKFSSCPLFSLSWSEFTPTESVAFFFHYHTFGQNVTRACTQCSCDRFWKKKASTRNMFQLLYPVLEKI</sequence>